<reference evidence="14 15" key="1">
    <citation type="journal article" date="2008" name="Nature">
        <title>Genome analysis of the platypus reveals unique signatures of evolution.</title>
        <authorList>
            <person name="Warren W.C."/>
            <person name="Hillier L.W."/>
            <person name="Marshall Graves J.A."/>
            <person name="Birney E."/>
            <person name="Ponting C.P."/>
            <person name="Grutzner F."/>
            <person name="Belov K."/>
            <person name="Miller W."/>
            <person name="Clarke L."/>
            <person name="Chinwalla A.T."/>
            <person name="Yang S.P."/>
            <person name="Heger A."/>
            <person name="Locke D.P."/>
            <person name="Miethke P."/>
            <person name="Waters P.D."/>
            <person name="Veyrunes F."/>
            <person name="Fulton L."/>
            <person name="Fulton B."/>
            <person name="Graves T."/>
            <person name="Wallis J."/>
            <person name="Puente X.S."/>
            <person name="Lopez-Otin C."/>
            <person name="Ordonez G.R."/>
            <person name="Eichler E.E."/>
            <person name="Chen L."/>
            <person name="Cheng Z."/>
            <person name="Deakin J.E."/>
            <person name="Alsop A."/>
            <person name="Thompson K."/>
            <person name="Kirby P."/>
            <person name="Papenfuss A.T."/>
            <person name="Wakefield M.J."/>
            <person name="Olender T."/>
            <person name="Lancet D."/>
            <person name="Huttley G.A."/>
            <person name="Smit A.F."/>
            <person name="Pask A."/>
            <person name="Temple-Smith P."/>
            <person name="Batzer M.A."/>
            <person name="Walker J.A."/>
            <person name="Konkel M.K."/>
            <person name="Harris R.S."/>
            <person name="Whittington C.M."/>
            <person name="Wong E.S."/>
            <person name="Gemmell N.J."/>
            <person name="Buschiazzo E."/>
            <person name="Vargas Jentzsch I.M."/>
            <person name="Merkel A."/>
            <person name="Schmitz J."/>
            <person name="Zemann A."/>
            <person name="Churakov G."/>
            <person name="Kriegs J.O."/>
            <person name="Brosius J."/>
            <person name="Murchison E.P."/>
            <person name="Sachidanandam R."/>
            <person name="Smith C."/>
            <person name="Hannon G.J."/>
            <person name="Tsend-Ayush E."/>
            <person name="McMillan D."/>
            <person name="Attenborough R."/>
            <person name="Rens W."/>
            <person name="Ferguson-Smith M."/>
            <person name="Lefevre C.M."/>
            <person name="Sharp J.A."/>
            <person name="Nicholas K.R."/>
            <person name="Ray D.A."/>
            <person name="Kube M."/>
            <person name="Reinhardt R."/>
            <person name="Pringle T.H."/>
            <person name="Taylor J."/>
            <person name="Jones R.C."/>
            <person name="Nixon B."/>
            <person name="Dacheux J.L."/>
            <person name="Niwa H."/>
            <person name="Sekita Y."/>
            <person name="Huang X."/>
            <person name="Stark A."/>
            <person name="Kheradpour P."/>
            <person name="Kellis M."/>
            <person name="Flicek P."/>
            <person name="Chen Y."/>
            <person name="Webber C."/>
            <person name="Hardison R."/>
            <person name="Nelson J."/>
            <person name="Hallsworth-Pepin K."/>
            <person name="Delehaunty K."/>
            <person name="Markovic C."/>
            <person name="Minx P."/>
            <person name="Feng Y."/>
            <person name="Kremitzki C."/>
            <person name="Mitreva M."/>
            <person name="Glasscock J."/>
            <person name="Wylie T."/>
            <person name="Wohldmann P."/>
            <person name="Thiru P."/>
            <person name="Nhan M.N."/>
            <person name="Pohl C.S."/>
            <person name="Smith S.M."/>
            <person name="Hou S."/>
            <person name="Nefedov M."/>
            <person name="de Jong P.J."/>
            <person name="Renfree M.B."/>
            <person name="Mardis E.R."/>
            <person name="Wilson R.K."/>
        </authorList>
    </citation>
    <scope>NUCLEOTIDE SEQUENCE [LARGE SCALE GENOMIC DNA]</scope>
    <source>
        <strain evidence="14 15">Glennie</strain>
    </source>
</reference>
<comment type="function">
    <text evidence="10">Functions as an androgen transport protein, but may also be involved in receptor mediated processes. Each dimer binds one molecule of steroid. Specific for 5-alpha-dihydrotestosterone, testosterone, and 17-beta-estradiol. Regulates the plasma metabolic clearance rate of steroid hormones by controlling their plasma concentration.</text>
</comment>
<dbReference type="Pfam" id="PF00054">
    <property type="entry name" value="Laminin_G_1"/>
    <property type="match status" value="1"/>
</dbReference>
<organism evidence="14 15">
    <name type="scientific">Ornithorhynchus anatinus</name>
    <name type="common">Duckbill platypus</name>
    <dbReference type="NCBI Taxonomy" id="9258"/>
    <lineage>
        <taxon>Eukaryota</taxon>
        <taxon>Metazoa</taxon>
        <taxon>Chordata</taxon>
        <taxon>Craniata</taxon>
        <taxon>Vertebrata</taxon>
        <taxon>Euteleostomi</taxon>
        <taxon>Mammalia</taxon>
        <taxon>Monotremata</taxon>
        <taxon>Ornithorhynchidae</taxon>
        <taxon>Ornithorhynchus</taxon>
    </lineage>
</organism>
<keyword evidence="15" id="KW-1185">Reference proteome</keyword>
<dbReference type="CDD" id="cd00110">
    <property type="entry name" value="LamG"/>
    <property type="match status" value="1"/>
</dbReference>
<dbReference type="PANTHER" id="PTHR24040:SF3">
    <property type="entry name" value="SEX HORMONE-BINDING GLOBULIN"/>
    <property type="match status" value="1"/>
</dbReference>
<keyword evidence="8" id="KW-1015">Disulfide bond</keyword>
<proteinExistence type="predicted"/>
<keyword evidence="6" id="KW-0677">Repeat</keyword>
<sequence>MTFDLTKVTRATSYFDLRTWDPEGVVFYGDTDPNLDWFLLGLREGRAEIQINNPHAQVTVAGGPKLNDGKWHRDRTRGLLRPLSAW</sequence>
<dbReference type="AlphaFoldDB" id="A0A6I8NMT5"/>
<dbReference type="GeneTree" id="ENSGT00940000165567"/>
<evidence type="ECO:0000256" key="3">
    <source>
        <dbReference type="ARBA" id="ARBA00022525"/>
    </source>
</evidence>
<feature type="domain" description="Laminin G" evidence="13">
    <location>
        <begin position="1"/>
        <end position="86"/>
    </location>
</feature>
<evidence type="ECO:0000256" key="10">
    <source>
        <dbReference type="ARBA" id="ARBA00037620"/>
    </source>
</evidence>
<protein>
    <recommendedName>
        <fullName evidence="11">Sex hormone-binding globulin</fullName>
    </recommendedName>
</protein>
<evidence type="ECO:0000256" key="7">
    <source>
        <dbReference type="ARBA" id="ARBA00023121"/>
    </source>
</evidence>
<keyword evidence="5" id="KW-0732">Signal</keyword>
<evidence type="ECO:0000313" key="15">
    <source>
        <dbReference type="Proteomes" id="UP000002279"/>
    </source>
</evidence>
<reference evidence="14" key="2">
    <citation type="submission" date="2025-08" db="UniProtKB">
        <authorList>
            <consortium name="Ensembl"/>
        </authorList>
    </citation>
    <scope>IDENTIFICATION</scope>
    <source>
        <strain evidence="14">Glennie</strain>
    </source>
</reference>
<dbReference type="Ensembl" id="ENSOANT00000060093.1">
    <property type="protein sequence ID" value="ENSOANP00000042382.1"/>
    <property type="gene ID" value="ENSOANG00000038617.1"/>
</dbReference>
<evidence type="ECO:0000256" key="5">
    <source>
        <dbReference type="ARBA" id="ARBA00022729"/>
    </source>
</evidence>
<evidence type="ECO:0000313" key="14">
    <source>
        <dbReference type="Ensembl" id="ENSOANP00000042382.1"/>
    </source>
</evidence>
<accession>A0A6I8NMT5</accession>
<keyword evidence="3" id="KW-0964">Secreted</keyword>
<evidence type="ECO:0000259" key="13">
    <source>
        <dbReference type="PROSITE" id="PS50025"/>
    </source>
</evidence>
<dbReference type="Proteomes" id="UP000002279">
    <property type="component" value="Chromosome X5"/>
</dbReference>
<evidence type="ECO:0000256" key="12">
    <source>
        <dbReference type="PROSITE-ProRule" id="PRU00122"/>
    </source>
</evidence>
<evidence type="ECO:0000256" key="2">
    <source>
        <dbReference type="ARBA" id="ARBA00011738"/>
    </source>
</evidence>
<evidence type="ECO:0000256" key="4">
    <source>
        <dbReference type="ARBA" id="ARBA00022665"/>
    </source>
</evidence>
<keyword evidence="7" id="KW-0446">Lipid-binding</keyword>
<evidence type="ECO:0000256" key="9">
    <source>
        <dbReference type="ARBA" id="ARBA00023180"/>
    </source>
</evidence>
<evidence type="ECO:0000256" key="6">
    <source>
        <dbReference type="ARBA" id="ARBA00022737"/>
    </source>
</evidence>
<dbReference type="PROSITE" id="PS50025">
    <property type="entry name" value="LAM_G_DOMAIN"/>
    <property type="match status" value="1"/>
</dbReference>
<comment type="subcellular location">
    <subcellularLocation>
        <location evidence="1">Secreted</location>
    </subcellularLocation>
</comment>
<evidence type="ECO:0000256" key="8">
    <source>
        <dbReference type="ARBA" id="ARBA00023157"/>
    </source>
</evidence>
<reference evidence="14" key="3">
    <citation type="submission" date="2025-09" db="UniProtKB">
        <authorList>
            <consortium name="Ensembl"/>
        </authorList>
    </citation>
    <scope>IDENTIFICATION</scope>
    <source>
        <strain evidence="14">Glennie</strain>
    </source>
</reference>
<name>A0A6I8NMT5_ORNAN</name>
<dbReference type="InterPro" id="IPR001791">
    <property type="entry name" value="Laminin_G"/>
</dbReference>
<dbReference type="SUPFAM" id="SSF49899">
    <property type="entry name" value="Concanavalin A-like lectins/glucanases"/>
    <property type="match status" value="1"/>
</dbReference>
<dbReference type="PANTHER" id="PTHR24040">
    <property type="entry name" value="LAMININ G-LIKE DOMAIN-CONTAINING PROTEIN"/>
    <property type="match status" value="1"/>
</dbReference>
<keyword evidence="9" id="KW-0325">Glycoprotein</keyword>
<dbReference type="GO" id="GO:0005576">
    <property type="term" value="C:extracellular region"/>
    <property type="evidence" value="ECO:0007669"/>
    <property type="project" value="UniProtKB-SubCell"/>
</dbReference>
<comment type="caution">
    <text evidence="12">Lacks conserved residue(s) required for the propagation of feature annotation.</text>
</comment>
<dbReference type="GO" id="GO:0005496">
    <property type="term" value="F:steroid binding"/>
    <property type="evidence" value="ECO:0007669"/>
    <property type="project" value="UniProtKB-KW"/>
</dbReference>
<comment type="subunit">
    <text evidence="2">Homodimer.</text>
</comment>
<dbReference type="Bgee" id="ENSOANG00000038617">
    <property type="expression patterns" value="Expressed in liver and 3 other cell types or tissues"/>
</dbReference>
<dbReference type="InterPro" id="IPR013320">
    <property type="entry name" value="ConA-like_dom_sf"/>
</dbReference>
<dbReference type="FunFam" id="2.60.120.200:FF:000558">
    <property type="entry name" value="Uncharacterized protein"/>
    <property type="match status" value="1"/>
</dbReference>
<evidence type="ECO:0000256" key="11">
    <source>
        <dbReference type="ARBA" id="ARBA00040510"/>
    </source>
</evidence>
<dbReference type="InterPro" id="IPR051145">
    <property type="entry name" value="GAS-SHBG-PROS"/>
</dbReference>
<dbReference type="InParanoid" id="A0A6I8NMT5"/>
<dbReference type="OMA" id="VINYCTS"/>
<keyword evidence="4" id="KW-0754">Steroid-binding</keyword>
<evidence type="ECO:0000256" key="1">
    <source>
        <dbReference type="ARBA" id="ARBA00004613"/>
    </source>
</evidence>
<dbReference type="Gene3D" id="2.60.120.200">
    <property type="match status" value="1"/>
</dbReference>